<organism evidence="1">
    <name type="scientific">Rhizophora mucronata</name>
    <name type="common">Asiatic mangrove</name>
    <dbReference type="NCBI Taxonomy" id="61149"/>
    <lineage>
        <taxon>Eukaryota</taxon>
        <taxon>Viridiplantae</taxon>
        <taxon>Streptophyta</taxon>
        <taxon>Embryophyta</taxon>
        <taxon>Tracheophyta</taxon>
        <taxon>Spermatophyta</taxon>
        <taxon>Magnoliopsida</taxon>
        <taxon>eudicotyledons</taxon>
        <taxon>Gunneridae</taxon>
        <taxon>Pentapetalae</taxon>
        <taxon>rosids</taxon>
        <taxon>fabids</taxon>
        <taxon>Malpighiales</taxon>
        <taxon>Rhizophoraceae</taxon>
        <taxon>Rhizophora</taxon>
    </lineage>
</organism>
<proteinExistence type="predicted"/>
<dbReference type="EMBL" id="GGEC01067634">
    <property type="protein sequence ID" value="MBX48118.1"/>
    <property type="molecule type" value="Transcribed_RNA"/>
</dbReference>
<evidence type="ECO:0000313" key="1">
    <source>
        <dbReference type="EMBL" id="MBX48118.1"/>
    </source>
</evidence>
<accession>A0A2P2P033</accession>
<sequence>MNNPTKQQYCL</sequence>
<protein>
    <submittedName>
        <fullName evidence="1">Uncharacterized protein</fullName>
    </submittedName>
</protein>
<reference evidence="1" key="1">
    <citation type="submission" date="2018-02" db="EMBL/GenBank/DDBJ databases">
        <title>Rhizophora mucronata_Transcriptome.</title>
        <authorList>
            <person name="Meera S.P."/>
            <person name="Sreeshan A."/>
            <person name="Augustine A."/>
        </authorList>
    </citation>
    <scope>NUCLEOTIDE SEQUENCE</scope>
    <source>
        <tissue evidence="1">Leaf</tissue>
    </source>
</reference>
<name>A0A2P2P033_RHIMU</name>